<evidence type="ECO:0000313" key="1">
    <source>
        <dbReference type="EMBL" id="CAG7828023.1"/>
    </source>
</evidence>
<accession>A0A8J2L8E1</accession>
<dbReference type="AlphaFoldDB" id="A0A8J2L8E1"/>
<reference evidence="1" key="1">
    <citation type="submission" date="2021-06" db="EMBL/GenBank/DDBJ databases">
        <authorList>
            <person name="Hodson N. C."/>
            <person name="Mongue J. A."/>
            <person name="Jaron S. K."/>
        </authorList>
    </citation>
    <scope>NUCLEOTIDE SEQUENCE</scope>
</reference>
<keyword evidence="2" id="KW-1185">Reference proteome</keyword>
<evidence type="ECO:0000313" key="2">
    <source>
        <dbReference type="Proteomes" id="UP000708208"/>
    </source>
</evidence>
<feature type="non-terminal residue" evidence="1">
    <location>
        <position position="20"/>
    </location>
</feature>
<name>A0A8J2L8E1_9HEXA</name>
<proteinExistence type="predicted"/>
<gene>
    <name evidence="1" type="ORF">AFUS01_LOCUS37976</name>
</gene>
<sequence>MIRRILERNVFENLGLKLGI</sequence>
<dbReference type="EMBL" id="CAJVCH010545832">
    <property type="protein sequence ID" value="CAG7828023.1"/>
    <property type="molecule type" value="Genomic_DNA"/>
</dbReference>
<organism evidence="1 2">
    <name type="scientific">Allacma fusca</name>
    <dbReference type="NCBI Taxonomy" id="39272"/>
    <lineage>
        <taxon>Eukaryota</taxon>
        <taxon>Metazoa</taxon>
        <taxon>Ecdysozoa</taxon>
        <taxon>Arthropoda</taxon>
        <taxon>Hexapoda</taxon>
        <taxon>Collembola</taxon>
        <taxon>Symphypleona</taxon>
        <taxon>Sminthuridae</taxon>
        <taxon>Allacma</taxon>
    </lineage>
</organism>
<protein>
    <submittedName>
        <fullName evidence="1">Uncharacterized protein</fullName>
    </submittedName>
</protein>
<comment type="caution">
    <text evidence="1">The sequence shown here is derived from an EMBL/GenBank/DDBJ whole genome shotgun (WGS) entry which is preliminary data.</text>
</comment>
<dbReference type="Proteomes" id="UP000708208">
    <property type="component" value="Unassembled WGS sequence"/>
</dbReference>